<dbReference type="Proteomes" id="UP000054164">
    <property type="component" value="Unassembled WGS sequence"/>
</dbReference>
<dbReference type="SUPFAM" id="SSF161098">
    <property type="entry name" value="MetI-like"/>
    <property type="match status" value="1"/>
</dbReference>
<feature type="transmembrane region" description="Helical" evidence="8">
    <location>
        <begin position="55"/>
        <end position="82"/>
    </location>
</feature>
<dbReference type="EMBL" id="DF384213">
    <property type="protein sequence ID" value="GAE02035.1"/>
    <property type="molecule type" value="Genomic_DNA"/>
</dbReference>
<dbReference type="HOGENOM" id="CLU_077375_0_1_9"/>
<sequence length="218" mass="23167">MNEITTLIKQIILPSLWETIYMIIIATILSAVIGFILAIVLVITDEKGIKPNKIIYGILSAIINVLRSVPFIILAVAIIPFTRSVVGTSIGKDAAIVPLIIASAPFIARLIESSLKEVNPSLIEAAKSFGASNVQIIFKVMVKEAIPSINLNLTLATITILGLTAMAGAVGAGGLGAVGLTYGYQSFNDTIMYTTLVLLVIIVGIIQFAGNIIYKKLK</sequence>
<dbReference type="InterPro" id="IPR051322">
    <property type="entry name" value="AA_ABC_Transporter_Permease"/>
</dbReference>
<evidence type="ECO:0000256" key="3">
    <source>
        <dbReference type="ARBA" id="ARBA00022448"/>
    </source>
</evidence>
<keyword evidence="4" id="KW-1003">Cell membrane</keyword>
<dbReference type="RefSeq" id="WP_030034751.1">
    <property type="nucleotide sequence ID" value="NZ_DF384213.1"/>
</dbReference>
<accession>A0A0S6U152</accession>
<protein>
    <submittedName>
        <fullName evidence="10">Methionine ABC transporter permease</fullName>
    </submittedName>
</protein>
<dbReference type="InterPro" id="IPR000515">
    <property type="entry name" value="MetI-like"/>
</dbReference>
<proteinExistence type="inferred from homology"/>
<dbReference type="PANTHER" id="PTHR30450">
    <property type="entry name" value="ABC TRANSPORTER PERMEASE"/>
    <property type="match status" value="1"/>
</dbReference>
<keyword evidence="7 8" id="KW-0472">Membrane</keyword>
<dbReference type="PANTHER" id="PTHR30450:SF14">
    <property type="entry name" value="TRANSPORTER, PERMEASE PROTEIN, PUTATIVE-RELATED"/>
    <property type="match status" value="1"/>
</dbReference>
<comment type="subcellular location">
    <subcellularLocation>
        <location evidence="1 8">Cell membrane</location>
        <topology evidence="1 8">Multi-pass membrane protein</topology>
    </subcellularLocation>
</comment>
<evidence type="ECO:0000313" key="10">
    <source>
        <dbReference type="EMBL" id="GAE02035.1"/>
    </source>
</evidence>
<dbReference type="FunFam" id="1.10.3720.10:FF:000002">
    <property type="entry name" value="D-methionine ABC transporter permease MetI"/>
    <property type="match status" value="1"/>
</dbReference>
<evidence type="ECO:0000256" key="6">
    <source>
        <dbReference type="ARBA" id="ARBA00022989"/>
    </source>
</evidence>
<evidence type="ECO:0000256" key="4">
    <source>
        <dbReference type="ARBA" id="ARBA00022475"/>
    </source>
</evidence>
<feature type="transmembrane region" description="Helical" evidence="8">
    <location>
        <begin position="94"/>
        <end position="111"/>
    </location>
</feature>
<dbReference type="InterPro" id="IPR035906">
    <property type="entry name" value="MetI-like_sf"/>
</dbReference>
<name>A0A0S6U152_CLOBO</name>
<gene>
    <name evidence="10" type="ORF">CBO05C_1725</name>
</gene>
<evidence type="ECO:0000256" key="8">
    <source>
        <dbReference type="RuleBase" id="RU363032"/>
    </source>
</evidence>
<feature type="transmembrane region" description="Helical" evidence="8">
    <location>
        <begin position="191"/>
        <end position="214"/>
    </location>
</feature>
<evidence type="ECO:0000256" key="1">
    <source>
        <dbReference type="ARBA" id="ARBA00004651"/>
    </source>
</evidence>
<reference evidence="10" key="1">
    <citation type="submission" date="2013-10" db="EMBL/GenBank/DDBJ databases">
        <title>Draft genome sequence of Clostridium botulinum type B strain Osaka05.</title>
        <authorList>
            <person name="Sakaguchi Y."/>
            <person name="Hosomi K."/>
            <person name="Uchiyama J."/>
            <person name="Ogura Y."/>
            <person name="Sakaguchi M."/>
            <person name="Kohda T."/>
            <person name="Mukamoto M."/>
            <person name="Misawa N."/>
            <person name="Matsuzaki S."/>
            <person name="Hayashi T."/>
            <person name="Kozaki S."/>
        </authorList>
    </citation>
    <scope>NUCLEOTIDE SEQUENCE</scope>
    <source>
        <strain evidence="10">Osaka05</strain>
    </source>
</reference>
<dbReference type="GO" id="GO:0048473">
    <property type="term" value="P:D-methionine transmembrane transport"/>
    <property type="evidence" value="ECO:0007669"/>
    <property type="project" value="TreeGrafter"/>
</dbReference>
<keyword evidence="5 8" id="KW-0812">Transmembrane</keyword>
<dbReference type="CDD" id="cd06261">
    <property type="entry name" value="TM_PBP2"/>
    <property type="match status" value="1"/>
</dbReference>
<evidence type="ECO:0000256" key="5">
    <source>
        <dbReference type="ARBA" id="ARBA00022692"/>
    </source>
</evidence>
<keyword evidence="6 8" id="KW-1133">Transmembrane helix</keyword>
<dbReference type="Pfam" id="PF00528">
    <property type="entry name" value="BPD_transp_1"/>
    <property type="match status" value="1"/>
</dbReference>
<feature type="domain" description="ABC transmembrane type-1" evidence="9">
    <location>
        <begin position="16"/>
        <end position="214"/>
    </location>
</feature>
<evidence type="ECO:0000259" key="9">
    <source>
        <dbReference type="PROSITE" id="PS50928"/>
    </source>
</evidence>
<dbReference type="Gene3D" id="1.10.3720.10">
    <property type="entry name" value="MetI-like"/>
    <property type="match status" value="1"/>
</dbReference>
<dbReference type="AlphaFoldDB" id="A0A0S6U152"/>
<evidence type="ECO:0000256" key="7">
    <source>
        <dbReference type="ARBA" id="ARBA00023136"/>
    </source>
</evidence>
<organism evidence="10">
    <name type="scientific">Clostridium botulinum B str. Osaka05</name>
    <dbReference type="NCBI Taxonomy" id="1407017"/>
    <lineage>
        <taxon>Bacteria</taxon>
        <taxon>Bacillati</taxon>
        <taxon>Bacillota</taxon>
        <taxon>Clostridia</taxon>
        <taxon>Eubacteriales</taxon>
        <taxon>Clostridiaceae</taxon>
        <taxon>Clostridium</taxon>
    </lineage>
</organism>
<feature type="transmembrane region" description="Helical" evidence="8">
    <location>
        <begin position="149"/>
        <end position="171"/>
    </location>
</feature>
<comment type="similarity">
    <text evidence="2">Belongs to the binding-protein-dependent transport system permease family. CysTW subfamily.</text>
</comment>
<evidence type="ECO:0000256" key="2">
    <source>
        <dbReference type="ARBA" id="ARBA00007069"/>
    </source>
</evidence>
<dbReference type="PROSITE" id="PS50928">
    <property type="entry name" value="ABC_TM1"/>
    <property type="match status" value="1"/>
</dbReference>
<keyword evidence="3 8" id="KW-0813">Transport</keyword>
<dbReference type="GO" id="GO:0005886">
    <property type="term" value="C:plasma membrane"/>
    <property type="evidence" value="ECO:0007669"/>
    <property type="project" value="UniProtKB-SubCell"/>
</dbReference>
<feature type="transmembrane region" description="Helical" evidence="8">
    <location>
        <begin position="20"/>
        <end position="43"/>
    </location>
</feature>